<name>A0ABP8L892_9MICO</name>
<dbReference type="Proteomes" id="UP001500622">
    <property type="component" value="Unassembled WGS sequence"/>
</dbReference>
<sequence>MSEAGRLELLERGGRGDGGEALLDGGGHADLVERMEGWFRRRLRCLGRRCHAYLPGGSGGRCASCARDRQREILGGTPARALRCLEARLRQSRTRSPGRAR</sequence>
<evidence type="ECO:0000313" key="2">
    <source>
        <dbReference type="Proteomes" id="UP001500622"/>
    </source>
</evidence>
<reference evidence="2" key="1">
    <citation type="journal article" date="2019" name="Int. J. Syst. Evol. Microbiol.">
        <title>The Global Catalogue of Microorganisms (GCM) 10K type strain sequencing project: providing services to taxonomists for standard genome sequencing and annotation.</title>
        <authorList>
            <consortium name="The Broad Institute Genomics Platform"/>
            <consortium name="The Broad Institute Genome Sequencing Center for Infectious Disease"/>
            <person name="Wu L."/>
            <person name="Ma J."/>
        </authorList>
    </citation>
    <scope>NUCLEOTIDE SEQUENCE [LARGE SCALE GENOMIC DNA]</scope>
    <source>
        <strain evidence="2">JCM 17810</strain>
    </source>
</reference>
<protein>
    <submittedName>
        <fullName evidence="1">Uncharacterized protein</fullName>
    </submittedName>
</protein>
<evidence type="ECO:0000313" key="1">
    <source>
        <dbReference type="EMBL" id="GAA4424127.1"/>
    </source>
</evidence>
<comment type="caution">
    <text evidence="1">The sequence shown here is derived from an EMBL/GenBank/DDBJ whole genome shotgun (WGS) entry which is preliminary data.</text>
</comment>
<keyword evidence="2" id="KW-1185">Reference proteome</keyword>
<proteinExistence type="predicted"/>
<organism evidence="1 2">
    <name type="scientific">Georgenia halophila</name>
    <dbReference type="NCBI Taxonomy" id="620889"/>
    <lineage>
        <taxon>Bacteria</taxon>
        <taxon>Bacillati</taxon>
        <taxon>Actinomycetota</taxon>
        <taxon>Actinomycetes</taxon>
        <taxon>Micrococcales</taxon>
        <taxon>Bogoriellaceae</taxon>
        <taxon>Georgenia</taxon>
    </lineage>
</organism>
<dbReference type="EMBL" id="BAABGN010000008">
    <property type="protein sequence ID" value="GAA4424127.1"/>
    <property type="molecule type" value="Genomic_DNA"/>
</dbReference>
<gene>
    <name evidence="1" type="ORF">GCM10023169_20540</name>
</gene>
<accession>A0ABP8L892</accession>